<feature type="transmembrane region" description="Helical" evidence="1">
    <location>
        <begin position="12"/>
        <end position="30"/>
    </location>
</feature>
<keyword evidence="1" id="KW-0472">Membrane</keyword>
<name>A0ABV1IFX4_9ACTN</name>
<reference evidence="2 3" key="1">
    <citation type="submission" date="2024-04" db="EMBL/GenBank/DDBJ databases">
        <title>Human intestinal bacterial collection.</title>
        <authorList>
            <person name="Pauvert C."/>
            <person name="Hitch T.C.A."/>
            <person name="Clavel T."/>
        </authorList>
    </citation>
    <scope>NUCLEOTIDE SEQUENCE [LARGE SCALE GENOMIC DNA]</scope>
    <source>
        <strain evidence="2 3">CLA-AA-H197</strain>
    </source>
</reference>
<dbReference type="EMBL" id="JBBNGS010000009">
    <property type="protein sequence ID" value="MEQ2637799.1"/>
    <property type="molecule type" value="Genomic_DNA"/>
</dbReference>
<protein>
    <submittedName>
        <fullName evidence="2">YoaK family protein</fullName>
    </submittedName>
</protein>
<keyword evidence="1" id="KW-1133">Transmembrane helix</keyword>
<keyword evidence="1" id="KW-0812">Transmembrane</keyword>
<gene>
    <name evidence="2" type="ORF">AAAT05_05505</name>
</gene>
<feature type="transmembrane region" description="Helical" evidence="1">
    <location>
        <begin position="171"/>
        <end position="191"/>
    </location>
</feature>
<dbReference type="Pfam" id="PF06912">
    <property type="entry name" value="DUF1275"/>
    <property type="match status" value="1"/>
</dbReference>
<evidence type="ECO:0000313" key="3">
    <source>
        <dbReference type="Proteomes" id="UP001478817"/>
    </source>
</evidence>
<feature type="transmembrane region" description="Helical" evidence="1">
    <location>
        <begin position="60"/>
        <end position="83"/>
    </location>
</feature>
<sequence length="324" mass="35713">MRHAKQESESIELAVLLALAGGLMDCYSYLVRDHVFANAQTGNMLLFGVNLASGDWAQCIHYVVPVVCFALGIALCHGIKLLAREEHLHWRQLALAIEVLVLVGVSFVPEGHSLRANGLTSFACGIQVQAFRKFHGRALATTMCIGNLRSGTQSMVSFVHSRDGGQLRGGLLSYFVIVCFVLGAVLGNWCIPALGTRMILVGAGLLAVCFFVMFIDRERRHVEELVEGDLEADLAGEAARPREAGQLRGIAAAEERLEEREAERIERRMGQDIEIDVMHELGLTGQEGARPEGAVERQVERDVERQIEERLRSDIKRGGWRAGK</sequence>
<evidence type="ECO:0000256" key="1">
    <source>
        <dbReference type="SAM" id="Phobius"/>
    </source>
</evidence>
<comment type="caution">
    <text evidence="2">The sequence shown here is derived from an EMBL/GenBank/DDBJ whole genome shotgun (WGS) entry which is preliminary data.</text>
</comment>
<dbReference type="PANTHER" id="PTHR37314">
    <property type="entry name" value="SLR0142 PROTEIN"/>
    <property type="match status" value="1"/>
</dbReference>
<evidence type="ECO:0000313" key="2">
    <source>
        <dbReference type="EMBL" id="MEQ2637799.1"/>
    </source>
</evidence>
<dbReference type="Proteomes" id="UP001478817">
    <property type="component" value="Unassembled WGS sequence"/>
</dbReference>
<keyword evidence="3" id="KW-1185">Reference proteome</keyword>
<feature type="transmembrane region" description="Helical" evidence="1">
    <location>
        <begin position="198"/>
        <end position="215"/>
    </location>
</feature>
<organism evidence="2 3">
    <name type="scientific">Paratractidigestivibacter faecalis</name>
    <dbReference type="NCBI Taxonomy" id="2292441"/>
    <lineage>
        <taxon>Bacteria</taxon>
        <taxon>Bacillati</taxon>
        <taxon>Actinomycetota</taxon>
        <taxon>Coriobacteriia</taxon>
        <taxon>Coriobacteriales</taxon>
        <taxon>Atopobiaceae</taxon>
        <taxon>Paratractidigestivibacter</taxon>
    </lineage>
</organism>
<dbReference type="RefSeq" id="WP_349182403.1">
    <property type="nucleotide sequence ID" value="NZ_JBBNGS010000009.1"/>
</dbReference>
<accession>A0ABV1IFX4</accession>
<dbReference type="PANTHER" id="PTHR37314:SF4">
    <property type="entry name" value="UPF0700 TRANSMEMBRANE PROTEIN YOAK"/>
    <property type="match status" value="1"/>
</dbReference>
<proteinExistence type="predicted"/>
<dbReference type="InterPro" id="IPR010699">
    <property type="entry name" value="DUF1275"/>
</dbReference>